<accession>A0AAV2I5I9</accession>
<keyword evidence="4" id="KW-1185">Reference proteome</keyword>
<dbReference type="Proteomes" id="UP001497497">
    <property type="component" value="Unassembled WGS sequence"/>
</dbReference>
<feature type="transmembrane region" description="Helical" evidence="2">
    <location>
        <begin position="156"/>
        <end position="175"/>
    </location>
</feature>
<dbReference type="AlphaFoldDB" id="A0AAV2I5I9"/>
<reference evidence="3 4" key="1">
    <citation type="submission" date="2024-04" db="EMBL/GenBank/DDBJ databases">
        <authorList>
            <consortium name="Genoscope - CEA"/>
            <person name="William W."/>
        </authorList>
    </citation>
    <scope>NUCLEOTIDE SEQUENCE [LARGE SCALE GENOMIC DNA]</scope>
</reference>
<comment type="caution">
    <text evidence="3">The sequence shown here is derived from an EMBL/GenBank/DDBJ whole genome shotgun (WGS) entry which is preliminary data.</text>
</comment>
<feature type="compositionally biased region" description="Basic and acidic residues" evidence="1">
    <location>
        <begin position="56"/>
        <end position="71"/>
    </location>
</feature>
<organism evidence="3 4">
    <name type="scientific">Lymnaea stagnalis</name>
    <name type="common">Great pond snail</name>
    <name type="synonym">Helix stagnalis</name>
    <dbReference type="NCBI Taxonomy" id="6523"/>
    <lineage>
        <taxon>Eukaryota</taxon>
        <taxon>Metazoa</taxon>
        <taxon>Spiralia</taxon>
        <taxon>Lophotrochozoa</taxon>
        <taxon>Mollusca</taxon>
        <taxon>Gastropoda</taxon>
        <taxon>Heterobranchia</taxon>
        <taxon>Euthyneura</taxon>
        <taxon>Panpulmonata</taxon>
        <taxon>Hygrophila</taxon>
        <taxon>Lymnaeoidea</taxon>
        <taxon>Lymnaeidae</taxon>
        <taxon>Lymnaea</taxon>
    </lineage>
</organism>
<sequence length="185" mass="21015">MQNAVTSTMKRSSLEKQRSNSVTFTPTPSRSGFSLHPLSGSLPRRQLEVDSTSGNSDDKTESENKVSQDEDAFRKGFEEGLKAKLSQELTELRDHQNSISQSLDHMMDKVDQSQQEEEELLSRPTRLDTIINYSARLKDFLVQHNWRTNKKAIRNLAGLFFVFLAILVVFLSPPLNVKHVTNPPQ</sequence>
<feature type="compositionally biased region" description="Polar residues" evidence="1">
    <location>
        <begin position="19"/>
        <end position="32"/>
    </location>
</feature>
<protein>
    <submittedName>
        <fullName evidence="3">Uncharacterized protein</fullName>
    </submittedName>
</protein>
<keyword evidence="2" id="KW-0472">Membrane</keyword>
<evidence type="ECO:0000256" key="2">
    <source>
        <dbReference type="SAM" id="Phobius"/>
    </source>
</evidence>
<feature type="region of interest" description="Disordered" evidence="1">
    <location>
        <begin position="1"/>
        <end position="71"/>
    </location>
</feature>
<dbReference type="EMBL" id="CAXITT010000464">
    <property type="protein sequence ID" value="CAL1541990.1"/>
    <property type="molecule type" value="Genomic_DNA"/>
</dbReference>
<keyword evidence="2" id="KW-0812">Transmembrane</keyword>
<evidence type="ECO:0000313" key="4">
    <source>
        <dbReference type="Proteomes" id="UP001497497"/>
    </source>
</evidence>
<evidence type="ECO:0000256" key="1">
    <source>
        <dbReference type="SAM" id="MobiDB-lite"/>
    </source>
</evidence>
<gene>
    <name evidence="3" type="ORF">GSLYS_00015596001</name>
</gene>
<evidence type="ECO:0000313" key="3">
    <source>
        <dbReference type="EMBL" id="CAL1541990.1"/>
    </source>
</evidence>
<proteinExistence type="predicted"/>
<keyword evidence="2" id="KW-1133">Transmembrane helix</keyword>
<name>A0AAV2I5I9_LYMST</name>
<feature type="compositionally biased region" description="Polar residues" evidence="1">
    <location>
        <begin position="1"/>
        <end position="11"/>
    </location>
</feature>